<gene>
    <name evidence="1" type="ORF">CJD36_003655</name>
</gene>
<evidence type="ECO:0000313" key="2">
    <source>
        <dbReference type="Proteomes" id="UP000239872"/>
    </source>
</evidence>
<dbReference type="AlphaFoldDB" id="A0A2S7T0X9"/>
<reference evidence="1 2" key="1">
    <citation type="submission" date="2018-01" db="EMBL/GenBank/DDBJ databases">
        <title>A novel member of the phylum Bacteroidetes isolated from glacier ice.</title>
        <authorList>
            <person name="Liu Q."/>
            <person name="Xin Y.-H."/>
        </authorList>
    </citation>
    <scope>NUCLEOTIDE SEQUENCE [LARGE SCALE GENOMIC DNA]</scope>
    <source>
        <strain evidence="1 2">RB1R16</strain>
    </source>
</reference>
<dbReference type="Proteomes" id="UP000239872">
    <property type="component" value="Unassembled WGS sequence"/>
</dbReference>
<protein>
    <submittedName>
        <fullName evidence="1">Uncharacterized protein</fullName>
    </submittedName>
</protein>
<organism evidence="1 2">
    <name type="scientific">Flavipsychrobacter stenotrophus</name>
    <dbReference type="NCBI Taxonomy" id="2077091"/>
    <lineage>
        <taxon>Bacteria</taxon>
        <taxon>Pseudomonadati</taxon>
        <taxon>Bacteroidota</taxon>
        <taxon>Chitinophagia</taxon>
        <taxon>Chitinophagales</taxon>
        <taxon>Chitinophagaceae</taxon>
        <taxon>Flavipsychrobacter</taxon>
    </lineage>
</organism>
<dbReference type="EMBL" id="PPSL01000001">
    <property type="protein sequence ID" value="PQJ12850.1"/>
    <property type="molecule type" value="Genomic_DNA"/>
</dbReference>
<keyword evidence="2" id="KW-1185">Reference proteome</keyword>
<comment type="caution">
    <text evidence="1">The sequence shown here is derived from an EMBL/GenBank/DDBJ whole genome shotgun (WGS) entry which is preliminary data.</text>
</comment>
<proteinExistence type="predicted"/>
<accession>A0A2S7T0X9</accession>
<evidence type="ECO:0000313" key="1">
    <source>
        <dbReference type="EMBL" id="PQJ12850.1"/>
    </source>
</evidence>
<dbReference type="RefSeq" id="WP_105037734.1">
    <property type="nucleotide sequence ID" value="NZ_PPSL01000001.1"/>
</dbReference>
<sequence>MSRPTGNKNKKAALSKERDNCGTCKRRRYAEFMIPLLMPYPGHLHKKKTRYFCNTPECLPKNWENFVTQMPLPGLD</sequence>
<name>A0A2S7T0X9_9BACT</name>